<reference evidence="2" key="1">
    <citation type="submission" date="2017-02" db="EMBL/GenBank/DDBJ databases">
        <authorList>
            <person name="Varghese N."/>
            <person name="Submissions S."/>
        </authorList>
    </citation>
    <scope>NUCLEOTIDE SEQUENCE [LARGE SCALE GENOMIC DNA]</scope>
    <source>
        <strain evidence="2">ATCC 25662</strain>
    </source>
</reference>
<dbReference type="Proteomes" id="UP000243297">
    <property type="component" value="Unassembled WGS sequence"/>
</dbReference>
<name>A0A1T4MTT5_9FIRM</name>
<sequence length="193" mass="21779">MSKFHRVFDTQKLFRQVLDSMSYAASVKNVHSICNGCDYSMDLFKTTQAIAISLLDADTSYNVIGSKNIDEKLAMITYCRKNDIANADYIFIPNENQSELDKIISQAKIGTLIDPHLSATIIVECNSCTSGKVYRCKGPGIKETKEIKINIQSDWLDARNEKNIEFPLGVDLIFVDKNYNLLALPRTTQVERV</sequence>
<dbReference type="InterPro" id="IPR038058">
    <property type="entry name" value="PhnH-like_sp"/>
</dbReference>
<dbReference type="InterPro" id="IPR008772">
    <property type="entry name" value="Phosphonate_metab_PhnH"/>
</dbReference>
<dbReference type="GO" id="GO:0019634">
    <property type="term" value="P:organic phosphonate metabolic process"/>
    <property type="evidence" value="ECO:0007669"/>
    <property type="project" value="InterPro"/>
</dbReference>
<dbReference type="PIRSF" id="PIRSF020680">
    <property type="entry name" value="PhnH"/>
    <property type="match status" value="1"/>
</dbReference>
<dbReference type="NCBIfam" id="TIGR03292">
    <property type="entry name" value="PhnH_redo"/>
    <property type="match status" value="1"/>
</dbReference>
<gene>
    <name evidence="1" type="ORF">SAMN02745191_1403</name>
</gene>
<dbReference type="STRING" id="118967.SAMN02745191_1403"/>
<dbReference type="RefSeq" id="WP_078711804.1">
    <property type="nucleotide sequence ID" value="NZ_FUWY01000003.1"/>
</dbReference>
<dbReference type="AlphaFoldDB" id="A0A1T4MTT5"/>
<proteinExistence type="predicted"/>
<dbReference type="EMBL" id="FUWY01000003">
    <property type="protein sequence ID" value="SJZ70237.1"/>
    <property type="molecule type" value="Genomic_DNA"/>
</dbReference>
<organism evidence="1 2">
    <name type="scientific">Anaerorhabdus furcosa</name>
    <dbReference type="NCBI Taxonomy" id="118967"/>
    <lineage>
        <taxon>Bacteria</taxon>
        <taxon>Bacillati</taxon>
        <taxon>Bacillota</taxon>
        <taxon>Erysipelotrichia</taxon>
        <taxon>Erysipelotrichales</taxon>
        <taxon>Erysipelotrichaceae</taxon>
        <taxon>Anaerorhabdus</taxon>
    </lineage>
</organism>
<evidence type="ECO:0000313" key="2">
    <source>
        <dbReference type="Proteomes" id="UP000243297"/>
    </source>
</evidence>
<accession>A0A1T4MTT5</accession>
<dbReference type="Gene3D" id="3.40.50.11310">
    <property type="entry name" value="Bacterial phosphonate metabolism protein PhnH"/>
    <property type="match status" value="1"/>
</dbReference>
<evidence type="ECO:0000313" key="1">
    <source>
        <dbReference type="EMBL" id="SJZ70237.1"/>
    </source>
</evidence>
<dbReference type="Pfam" id="PF05845">
    <property type="entry name" value="PhnH"/>
    <property type="match status" value="1"/>
</dbReference>
<dbReference type="OrthoDB" id="154477at2"/>
<dbReference type="SUPFAM" id="SSF159709">
    <property type="entry name" value="PhnH-like"/>
    <property type="match status" value="1"/>
</dbReference>
<keyword evidence="2" id="KW-1185">Reference proteome</keyword>
<protein>
    <submittedName>
        <fullName evidence="1">Alpha-D-ribose 1-methylphosphonate 5-triphosphate synthase subunit PhnH</fullName>
    </submittedName>
</protein>